<proteinExistence type="predicted"/>
<dbReference type="AlphaFoldDB" id="A0A7X1NXZ0"/>
<keyword evidence="3" id="KW-1185">Reference proteome</keyword>
<feature type="region of interest" description="Disordered" evidence="1">
    <location>
        <begin position="15"/>
        <end position="78"/>
    </location>
</feature>
<organism evidence="2 3">
    <name type="scientific">Deinococcus terrestris</name>
    <dbReference type="NCBI Taxonomy" id="2651870"/>
    <lineage>
        <taxon>Bacteria</taxon>
        <taxon>Thermotogati</taxon>
        <taxon>Deinococcota</taxon>
        <taxon>Deinococci</taxon>
        <taxon>Deinococcales</taxon>
        <taxon>Deinococcaceae</taxon>
        <taxon>Deinococcus</taxon>
    </lineage>
</organism>
<reference evidence="2 3" key="1">
    <citation type="submission" date="2019-10" db="EMBL/GenBank/DDBJ databases">
        <title>Deinococcus sp. isolated from soil.</title>
        <authorList>
            <person name="Li Y."/>
            <person name="Wang J."/>
        </authorList>
    </citation>
    <scope>NUCLEOTIDE SEQUENCE [LARGE SCALE GENOMIC DNA]</scope>
    <source>
        <strain evidence="2 3">SDU3-2</strain>
    </source>
</reference>
<comment type="caution">
    <text evidence="2">The sequence shown here is derived from an EMBL/GenBank/DDBJ whole genome shotgun (WGS) entry which is preliminary data.</text>
</comment>
<evidence type="ECO:0000313" key="3">
    <source>
        <dbReference type="Proteomes" id="UP000484842"/>
    </source>
</evidence>
<gene>
    <name evidence="2" type="ORF">F8S09_14415</name>
</gene>
<sequence length="78" mass="8577">MTRFSVRALLGRLGASRLKGYVQTGTTRAMPFPPRRRDEDEDGPGVPVPVGPRPRRGGAQAQPPREEEETLVMPPLRG</sequence>
<protein>
    <submittedName>
        <fullName evidence="2">Uncharacterized protein</fullName>
    </submittedName>
</protein>
<accession>A0A7X1NXZ0</accession>
<evidence type="ECO:0000256" key="1">
    <source>
        <dbReference type="SAM" id="MobiDB-lite"/>
    </source>
</evidence>
<evidence type="ECO:0000313" key="2">
    <source>
        <dbReference type="EMBL" id="MPY67860.1"/>
    </source>
</evidence>
<dbReference type="EMBL" id="WBSL01000010">
    <property type="protein sequence ID" value="MPY67860.1"/>
    <property type="molecule type" value="Genomic_DNA"/>
</dbReference>
<name>A0A7X1NXZ0_9DEIO</name>
<dbReference type="Proteomes" id="UP000484842">
    <property type="component" value="Unassembled WGS sequence"/>
</dbReference>
<dbReference type="RefSeq" id="WP_152872169.1">
    <property type="nucleotide sequence ID" value="NZ_WBSL01000010.1"/>
</dbReference>